<dbReference type="OrthoDB" id="399376at2"/>
<evidence type="ECO:0000313" key="2">
    <source>
        <dbReference type="EMBL" id="AHB36156.1"/>
    </source>
</evidence>
<sequence>MKKLFNFLKANNYTISSCESFTGGLFGSDLSNIPGASTVYKGGFICYSDEFKINQLGIEPEIIKKYSSVSIEALKEMLHKTKNILNTDVVVGFTGYATPIDLHNQRSGLSYVGFLLKDEVFLFELNIYKNISRKKYKKKALNLLLTKIKNKLGIT</sequence>
<reference evidence="2 3" key="1">
    <citation type="journal article" date="2014" name="Genome Announc.">
        <title>Complete Genome Sequence of Spiroplasma apis B31T (ATCC 33834), a Bacterium Associated with May Disease of Honeybees (Apis mellifera).</title>
        <authorList>
            <person name="Ku C."/>
            <person name="Lo W.S."/>
            <person name="Chen L.L."/>
            <person name="Kuo C.H."/>
        </authorList>
    </citation>
    <scope>NUCLEOTIDE SEQUENCE [LARGE SCALE GENOMIC DNA]</scope>
    <source>
        <strain evidence="2">B31</strain>
    </source>
</reference>
<evidence type="ECO:0000313" key="3">
    <source>
        <dbReference type="Proteomes" id="UP000018550"/>
    </source>
</evidence>
<proteinExistence type="predicted"/>
<dbReference type="Gene3D" id="3.90.950.20">
    <property type="entry name" value="CinA-like"/>
    <property type="match status" value="1"/>
</dbReference>
<dbReference type="InterPro" id="IPR036653">
    <property type="entry name" value="CinA-like_C"/>
</dbReference>
<dbReference type="HOGENOM" id="CLU_030805_1_2_14"/>
<dbReference type="SUPFAM" id="SSF142433">
    <property type="entry name" value="CinA-like"/>
    <property type="match status" value="1"/>
</dbReference>
<dbReference type="AlphaFoldDB" id="V5RJ73"/>
<dbReference type="eggNOG" id="COG1546">
    <property type="taxonomic scope" value="Bacteria"/>
</dbReference>
<dbReference type="NCBIfam" id="TIGR00199">
    <property type="entry name" value="PncC_domain"/>
    <property type="match status" value="1"/>
</dbReference>
<dbReference type="KEGG" id="sapi:SAPIS_v1c03100"/>
<gene>
    <name evidence="2" type="primary">cinA</name>
    <name evidence="2" type="ORF">SAPIS_v1c03100</name>
</gene>
<accession>V5RJ73</accession>
<dbReference type="RefSeq" id="WP_023789090.1">
    <property type="nucleotide sequence ID" value="NC_022998.1"/>
</dbReference>
<protein>
    <submittedName>
        <fullName evidence="2">Competence damage-inducible protein A</fullName>
    </submittedName>
</protein>
<dbReference type="STRING" id="1276258.SAPIS_v1c03100"/>
<feature type="domain" description="CinA C-terminal" evidence="1">
    <location>
        <begin position="3"/>
        <end position="145"/>
    </location>
</feature>
<dbReference type="PATRIC" id="fig|1276258.3.peg.305"/>
<dbReference type="Proteomes" id="UP000018550">
    <property type="component" value="Chromosome"/>
</dbReference>
<dbReference type="EMBL" id="CP006682">
    <property type="protein sequence ID" value="AHB36156.1"/>
    <property type="molecule type" value="Genomic_DNA"/>
</dbReference>
<dbReference type="Pfam" id="PF02464">
    <property type="entry name" value="CinA"/>
    <property type="match status" value="1"/>
</dbReference>
<keyword evidence="3" id="KW-1185">Reference proteome</keyword>
<organism evidence="2 3">
    <name type="scientific">Spiroplasma apis B31</name>
    <dbReference type="NCBI Taxonomy" id="1276258"/>
    <lineage>
        <taxon>Bacteria</taxon>
        <taxon>Bacillati</taxon>
        <taxon>Mycoplasmatota</taxon>
        <taxon>Mollicutes</taxon>
        <taxon>Entomoplasmatales</taxon>
        <taxon>Spiroplasmataceae</taxon>
        <taxon>Spiroplasma</taxon>
    </lineage>
</organism>
<dbReference type="InterPro" id="IPR008136">
    <property type="entry name" value="CinA_C"/>
</dbReference>
<evidence type="ECO:0000259" key="1">
    <source>
        <dbReference type="Pfam" id="PF02464"/>
    </source>
</evidence>
<name>V5RJ73_SPIAP</name>